<dbReference type="GO" id="GO:0070681">
    <property type="term" value="P:glutaminyl-tRNAGln biosynthesis via transamidation"/>
    <property type="evidence" value="ECO:0007669"/>
    <property type="project" value="TreeGrafter"/>
</dbReference>
<dbReference type="HAMAP" id="MF_00122">
    <property type="entry name" value="GatC"/>
    <property type="match status" value="1"/>
</dbReference>
<dbReference type="EMBL" id="MHCS01000009">
    <property type="protein sequence ID" value="OGY26853.1"/>
    <property type="molecule type" value="Genomic_DNA"/>
</dbReference>
<dbReference type="Pfam" id="PF02686">
    <property type="entry name" value="GatC"/>
    <property type="match status" value="1"/>
</dbReference>
<gene>
    <name evidence="1" type="primary">gatC</name>
    <name evidence="2" type="ORF">A2Z11_01585</name>
</gene>
<dbReference type="NCBIfam" id="TIGR00135">
    <property type="entry name" value="gatC"/>
    <property type="match status" value="1"/>
</dbReference>
<comment type="function">
    <text evidence="1">Allows the formation of correctly charged Asn-tRNA(Asn) or Gln-tRNA(Gln) through the transamidation of misacylated Asp-tRNA(Asn) or Glu-tRNA(Gln) in organisms which lack either or both of asparaginyl-tRNA or glutaminyl-tRNA synthetases. The reaction takes place in the presence of glutamine and ATP through an activated phospho-Asp-tRNA(Asn) or phospho-Glu-tRNA(Gln).</text>
</comment>
<comment type="catalytic activity">
    <reaction evidence="1">
        <text>L-glutamyl-tRNA(Gln) + L-glutamine + ATP + H2O = L-glutaminyl-tRNA(Gln) + L-glutamate + ADP + phosphate + H(+)</text>
        <dbReference type="Rhea" id="RHEA:17521"/>
        <dbReference type="Rhea" id="RHEA-COMP:9681"/>
        <dbReference type="Rhea" id="RHEA-COMP:9684"/>
        <dbReference type="ChEBI" id="CHEBI:15377"/>
        <dbReference type="ChEBI" id="CHEBI:15378"/>
        <dbReference type="ChEBI" id="CHEBI:29985"/>
        <dbReference type="ChEBI" id="CHEBI:30616"/>
        <dbReference type="ChEBI" id="CHEBI:43474"/>
        <dbReference type="ChEBI" id="CHEBI:58359"/>
        <dbReference type="ChEBI" id="CHEBI:78520"/>
        <dbReference type="ChEBI" id="CHEBI:78521"/>
        <dbReference type="ChEBI" id="CHEBI:456216"/>
    </reaction>
</comment>
<dbReference type="Proteomes" id="UP000176389">
    <property type="component" value="Unassembled WGS sequence"/>
</dbReference>
<keyword evidence="1" id="KW-0648">Protein biosynthesis</keyword>
<comment type="catalytic activity">
    <reaction evidence="1">
        <text>L-aspartyl-tRNA(Asn) + L-glutamine + ATP + H2O = L-asparaginyl-tRNA(Asn) + L-glutamate + ADP + phosphate + 2 H(+)</text>
        <dbReference type="Rhea" id="RHEA:14513"/>
        <dbReference type="Rhea" id="RHEA-COMP:9674"/>
        <dbReference type="Rhea" id="RHEA-COMP:9677"/>
        <dbReference type="ChEBI" id="CHEBI:15377"/>
        <dbReference type="ChEBI" id="CHEBI:15378"/>
        <dbReference type="ChEBI" id="CHEBI:29985"/>
        <dbReference type="ChEBI" id="CHEBI:30616"/>
        <dbReference type="ChEBI" id="CHEBI:43474"/>
        <dbReference type="ChEBI" id="CHEBI:58359"/>
        <dbReference type="ChEBI" id="CHEBI:78515"/>
        <dbReference type="ChEBI" id="CHEBI:78516"/>
        <dbReference type="ChEBI" id="CHEBI:456216"/>
    </reaction>
</comment>
<keyword evidence="1" id="KW-0067">ATP-binding</keyword>
<reference evidence="2 3" key="1">
    <citation type="journal article" date="2016" name="Nat. Commun.">
        <title>Thousands of microbial genomes shed light on interconnected biogeochemical processes in an aquifer system.</title>
        <authorList>
            <person name="Anantharaman K."/>
            <person name="Brown C.T."/>
            <person name="Hug L.A."/>
            <person name="Sharon I."/>
            <person name="Castelle C.J."/>
            <person name="Probst A.J."/>
            <person name="Thomas B.C."/>
            <person name="Singh A."/>
            <person name="Wilkins M.J."/>
            <person name="Karaoz U."/>
            <person name="Brodie E.L."/>
            <person name="Williams K.H."/>
            <person name="Hubbard S.S."/>
            <person name="Banfield J.F."/>
        </authorList>
    </citation>
    <scope>NUCLEOTIDE SEQUENCE [LARGE SCALE GENOMIC DNA]</scope>
</reference>
<dbReference type="PANTHER" id="PTHR15004:SF0">
    <property type="entry name" value="GLUTAMYL-TRNA(GLN) AMIDOTRANSFERASE SUBUNIT C, MITOCHONDRIAL"/>
    <property type="match status" value="1"/>
</dbReference>
<dbReference type="GO" id="GO:0006450">
    <property type="term" value="P:regulation of translational fidelity"/>
    <property type="evidence" value="ECO:0007669"/>
    <property type="project" value="InterPro"/>
</dbReference>
<protein>
    <recommendedName>
        <fullName evidence="1">Aspartyl/glutamyl-tRNA(Asn/Gln) amidotransferase subunit C</fullName>
        <shortName evidence="1">Asp/Glu-ADT subunit C</shortName>
        <ecNumber evidence="1">6.3.5.-</ecNumber>
    </recommendedName>
</protein>
<dbReference type="GO" id="GO:0050567">
    <property type="term" value="F:glutaminyl-tRNA synthase (glutamine-hydrolyzing) activity"/>
    <property type="evidence" value="ECO:0007669"/>
    <property type="project" value="UniProtKB-UniRule"/>
</dbReference>
<keyword evidence="1" id="KW-0547">Nucleotide-binding</keyword>
<name>A0A1G1WGL8_9BACT</name>
<evidence type="ECO:0000313" key="3">
    <source>
        <dbReference type="Proteomes" id="UP000176389"/>
    </source>
</evidence>
<comment type="caution">
    <text evidence="2">The sequence shown here is derived from an EMBL/GenBank/DDBJ whole genome shotgun (WGS) entry which is preliminary data.</text>
</comment>
<sequence>MKKKISLVEVRHIAKLANLPLTEVELKKFSEQLSEVIDYNVSLLKKVPTQGVEPTAHVSGVSNVLRADETEPGLAANEALQNTKSQYNGFFKVKAILDLPAGRQGKE</sequence>
<proteinExistence type="inferred from homology"/>
<dbReference type="STRING" id="1802596.A2Z11_01585"/>
<comment type="subunit">
    <text evidence="1">Heterotrimer of A, B and C subunits.</text>
</comment>
<accession>A0A1G1WGL8</accession>
<dbReference type="Gene3D" id="1.10.20.60">
    <property type="entry name" value="Glu-tRNAGln amidotransferase C subunit, N-terminal domain"/>
    <property type="match status" value="1"/>
</dbReference>
<dbReference type="EC" id="6.3.5.-" evidence="1"/>
<dbReference type="GO" id="GO:0050566">
    <property type="term" value="F:asparaginyl-tRNA synthase (glutamine-hydrolyzing) activity"/>
    <property type="evidence" value="ECO:0007669"/>
    <property type="project" value="RHEA"/>
</dbReference>
<dbReference type="InterPro" id="IPR036113">
    <property type="entry name" value="Asp/Glu-ADT_sf_sub_c"/>
</dbReference>
<dbReference type="PANTHER" id="PTHR15004">
    <property type="entry name" value="GLUTAMYL-TRNA(GLN) AMIDOTRANSFERASE SUBUNIT C, MITOCHONDRIAL"/>
    <property type="match status" value="1"/>
</dbReference>
<dbReference type="InterPro" id="IPR003837">
    <property type="entry name" value="GatC"/>
</dbReference>
<organism evidence="2 3">
    <name type="scientific">Candidatus Woykebacteria bacterium RBG_16_43_9</name>
    <dbReference type="NCBI Taxonomy" id="1802596"/>
    <lineage>
        <taxon>Bacteria</taxon>
        <taxon>Candidatus Woykeibacteriota</taxon>
    </lineage>
</organism>
<dbReference type="AlphaFoldDB" id="A0A1G1WGL8"/>
<dbReference type="GO" id="GO:0006412">
    <property type="term" value="P:translation"/>
    <property type="evidence" value="ECO:0007669"/>
    <property type="project" value="UniProtKB-UniRule"/>
</dbReference>
<evidence type="ECO:0000256" key="1">
    <source>
        <dbReference type="HAMAP-Rule" id="MF_00122"/>
    </source>
</evidence>
<dbReference type="GO" id="GO:0005524">
    <property type="term" value="F:ATP binding"/>
    <property type="evidence" value="ECO:0007669"/>
    <property type="project" value="UniProtKB-KW"/>
</dbReference>
<evidence type="ECO:0000313" key="2">
    <source>
        <dbReference type="EMBL" id="OGY26853.1"/>
    </source>
</evidence>
<keyword evidence="1" id="KW-0436">Ligase</keyword>
<dbReference type="SUPFAM" id="SSF141000">
    <property type="entry name" value="Glu-tRNAGln amidotransferase C subunit"/>
    <property type="match status" value="1"/>
</dbReference>
<comment type="similarity">
    <text evidence="1">Belongs to the GatC family.</text>
</comment>